<comment type="caution">
    <text evidence="2">The sequence shown here is derived from an EMBL/GenBank/DDBJ whole genome shotgun (WGS) entry which is preliminary data.</text>
</comment>
<accession>A0ABT3TJ86</accession>
<name>A0ABT3TJ86_9GAMM</name>
<dbReference type="Gene3D" id="3.30.200.20">
    <property type="entry name" value="Phosphorylase Kinase, domain 1"/>
    <property type="match status" value="1"/>
</dbReference>
<proteinExistence type="predicted"/>
<evidence type="ECO:0000313" key="2">
    <source>
        <dbReference type="EMBL" id="MCX2982356.1"/>
    </source>
</evidence>
<dbReference type="EMBL" id="SHNN01000003">
    <property type="protein sequence ID" value="MCX2982356.1"/>
    <property type="molecule type" value="Genomic_DNA"/>
</dbReference>
<dbReference type="Pfam" id="PF01636">
    <property type="entry name" value="APH"/>
    <property type="match status" value="1"/>
</dbReference>
<feature type="domain" description="Aminoglycoside phosphotransferase" evidence="1">
    <location>
        <begin position="43"/>
        <end position="236"/>
    </location>
</feature>
<dbReference type="Gene3D" id="3.90.1200.10">
    <property type="match status" value="1"/>
</dbReference>
<reference evidence="2" key="1">
    <citation type="submission" date="2019-02" db="EMBL/GenBank/DDBJ databases">
        <authorList>
            <person name="Li S.-H."/>
        </authorList>
    </citation>
    <scope>NUCLEOTIDE SEQUENCE</scope>
    <source>
        <strain evidence="2">IMCC14734</strain>
    </source>
</reference>
<dbReference type="SUPFAM" id="SSF56112">
    <property type="entry name" value="Protein kinase-like (PK-like)"/>
    <property type="match status" value="1"/>
</dbReference>
<sequence length="267" mass="29940">MLRILAMAATLPANTQLKLQQVLSQWQHWDSKEPLLVAPTVQHQIGSGRSNLSWLVAAGERQFVLRLDGQDPQRLGLSRPAEWRAHQNAHKQSLAPKPLYFNPELGALVTAFYPADTDTTHPLTEVAALLRGIHGLAPVKFRLRPLQRAQHYLVYLGHEQPEAAFVAACERASNSEQCLCHNDLLQANRLAGAAGLLAIDWEYAAMGNPWYDLAAICEGDSLSDQQCLEMVASYLQRKPKPAELDQLSDNRLIYLTLCDYWQRLTEL</sequence>
<evidence type="ECO:0000313" key="3">
    <source>
        <dbReference type="Proteomes" id="UP001143362"/>
    </source>
</evidence>
<protein>
    <recommendedName>
        <fullName evidence="1">Aminoglycoside phosphotransferase domain-containing protein</fullName>
    </recommendedName>
</protein>
<keyword evidence="3" id="KW-1185">Reference proteome</keyword>
<gene>
    <name evidence="2" type="ORF">EYC98_15945</name>
</gene>
<dbReference type="CDD" id="cd05151">
    <property type="entry name" value="ChoK-like"/>
    <property type="match status" value="1"/>
</dbReference>
<organism evidence="2 3">
    <name type="scientific">Candidatus Litorirhabdus singularis</name>
    <dbReference type="NCBI Taxonomy" id="2518993"/>
    <lineage>
        <taxon>Bacteria</taxon>
        <taxon>Pseudomonadati</taxon>
        <taxon>Pseudomonadota</taxon>
        <taxon>Gammaproteobacteria</taxon>
        <taxon>Cellvibrionales</taxon>
        <taxon>Halieaceae</taxon>
        <taxon>Candidatus Litorirhabdus</taxon>
    </lineage>
</organism>
<dbReference type="InterPro" id="IPR011009">
    <property type="entry name" value="Kinase-like_dom_sf"/>
</dbReference>
<dbReference type="InterPro" id="IPR002575">
    <property type="entry name" value="Aminoglycoside_PTrfase"/>
</dbReference>
<dbReference type="Proteomes" id="UP001143362">
    <property type="component" value="Unassembled WGS sequence"/>
</dbReference>
<evidence type="ECO:0000259" key="1">
    <source>
        <dbReference type="Pfam" id="PF01636"/>
    </source>
</evidence>